<organism evidence="7 8">
    <name type="scientific">Cyphellophora attinorum</name>
    <dbReference type="NCBI Taxonomy" id="1664694"/>
    <lineage>
        <taxon>Eukaryota</taxon>
        <taxon>Fungi</taxon>
        <taxon>Dikarya</taxon>
        <taxon>Ascomycota</taxon>
        <taxon>Pezizomycotina</taxon>
        <taxon>Eurotiomycetes</taxon>
        <taxon>Chaetothyriomycetidae</taxon>
        <taxon>Chaetothyriales</taxon>
        <taxon>Cyphellophoraceae</taxon>
        <taxon>Cyphellophora</taxon>
    </lineage>
</organism>
<feature type="transmembrane region" description="Helical" evidence="6">
    <location>
        <begin position="161"/>
        <end position="183"/>
    </location>
</feature>
<feature type="transmembrane region" description="Helical" evidence="6">
    <location>
        <begin position="15"/>
        <end position="38"/>
    </location>
</feature>
<dbReference type="RefSeq" id="XP_017998667.1">
    <property type="nucleotide sequence ID" value="XM_018146144.1"/>
</dbReference>
<comment type="caution">
    <text evidence="7">The sequence shown here is derived from an EMBL/GenBank/DDBJ whole genome shotgun (WGS) entry which is preliminary data.</text>
</comment>
<feature type="region of interest" description="Disordered" evidence="5">
    <location>
        <begin position="317"/>
        <end position="372"/>
    </location>
</feature>
<evidence type="ECO:0000256" key="1">
    <source>
        <dbReference type="ARBA" id="ARBA00004141"/>
    </source>
</evidence>
<reference evidence="7 8" key="1">
    <citation type="submission" date="2015-06" db="EMBL/GenBank/DDBJ databases">
        <title>Draft genome of the ant-associated black yeast Phialophora attae CBS 131958.</title>
        <authorList>
            <person name="Moreno L.F."/>
            <person name="Stielow B.J."/>
            <person name="de Hoog S."/>
            <person name="Vicente V.A."/>
            <person name="Weiss V.A."/>
            <person name="de Vries M."/>
            <person name="Cruz L.M."/>
            <person name="Souza E.M."/>
        </authorList>
    </citation>
    <scope>NUCLEOTIDE SEQUENCE [LARGE SCALE GENOMIC DNA]</scope>
    <source>
        <strain evidence="7 8">CBS 131958</strain>
    </source>
</reference>
<dbReference type="EMBL" id="LFJN01000017">
    <property type="protein sequence ID" value="KPI38704.1"/>
    <property type="molecule type" value="Genomic_DNA"/>
</dbReference>
<name>A0A0N1H9A5_9EURO</name>
<feature type="transmembrane region" description="Helical" evidence="6">
    <location>
        <begin position="281"/>
        <end position="301"/>
    </location>
</feature>
<keyword evidence="4 6" id="KW-0472">Membrane</keyword>
<dbReference type="Pfam" id="PF04479">
    <property type="entry name" value="RTA1"/>
    <property type="match status" value="1"/>
</dbReference>
<evidence type="ECO:0000313" key="7">
    <source>
        <dbReference type="EMBL" id="KPI38704.1"/>
    </source>
</evidence>
<sequence>MAKLECYPVDDPDTLWLYCPSFPAAIAYSVLFGLTTTAHLVQAFIHRKPFAWVLIMGSLWETAGYILRILAVIDQRSETYQTYQQLLIILAPLWINAFCYMVLGRMLHCFLPPGEDKVWGVRARKIALLFVWGDVFSFIIQLGGGLMINNEYGAKTVRLGINIYMAGVGVQLCFIAAFMAIAVRFQLTIRQGGVYNSIDHSDSSSMVELTGPHGSQHMTLPSVYQIPPTRRKNYSRPMSTRRVENLLYALYSVLLLIIFRNLYRLIEFSSGAESSITKREYYTFVFDSTPMLLALLVFNAFHPGRFLRGPRADFSAENKELKEQKRATRRAKKEADQLAKEERKAAKQTRRAAKGGRSEGTFQDPESHFIAK</sequence>
<dbReference type="Proteomes" id="UP000038010">
    <property type="component" value="Unassembled WGS sequence"/>
</dbReference>
<dbReference type="OrthoDB" id="5384040at2759"/>
<evidence type="ECO:0000256" key="2">
    <source>
        <dbReference type="ARBA" id="ARBA00022692"/>
    </source>
</evidence>
<dbReference type="GeneID" id="28738024"/>
<dbReference type="InterPro" id="IPR007568">
    <property type="entry name" value="RTA1"/>
</dbReference>
<dbReference type="PANTHER" id="PTHR31465:SF15">
    <property type="entry name" value="LIPID TRANSPORTER ATNI-RELATED"/>
    <property type="match status" value="1"/>
</dbReference>
<evidence type="ECO:0000256" key="4">
    <source>
        <dbReference type="ARBA" id="ARBA00023136"/>
    </source>
</evidence>
<dbReference type="STRING" id="1664694.A0A0N1H9A5"/>
<feature type="compositionally biased region" description="Basic and acidic residues" evidence="5">
    <location>
        <begin position="333"/>
        <end position="345"/>
    </location>
</feature>
<dbReference type="AlphaFoldDB" id="A0A0N1H9A5"/>
<feature type="transmembrane region" description="Helical" evidence="6">
    <location>
        <begin position="50"/>
        <end position="71"/>
    </location>
</feature>
<gene>
    <name evidence="7" type="ORF">AB675_5897</name>
</gene>
<keyword evidence="8" id="KW-1185">Reference proteome</keyword>
<accession>A0A0N1H9A5</accession>
<dbReference type="GO" id="GO:0016020">
    <property type="term" value="C:membrane"/>
    <property type="evidence" value="ECO:0007669"/>
    <property type="project" value="UniProtKB-SubCell"/>
</dbReference>
<dbReference type="PANTHER" id="PTHR31465">
    <property type="entry name" value="PROTEIN RTA1-RELATED"/>
    <property type="match status" value="1"/>
</dbReference>
<comment type="subcellular location">
    <subcellularLocation>
        <location evidence="1">Membrane</location>
        <topology evidence="1">Multi-pass membrane protein</topology>
    </subcellularLocation>
</comment>
<dbReference type="VEuPathDB" id="FungiDB:AB675_5897"/>
<feature type="transmembrane region" description="Helical" evidence="6">
    <location>
        <begin position="126"/>
        <end position="149"/>
    </location>
</feature>
<keyword evidence="3 6" id="KW-1133">Transmembrane helix</keyword>
<proteinExistence type="predicted"/>
<feature type="transmembrane region" description="Helical" evidence="6">
    <location>
        <begin position="83"/>
        <end position="103"/>
    </location>
</feature>
<keyword evidence="2 6" id="KW-0812">Transmembrane</keyword>
<evidence type="ECO:0000256" key="5">
    <source>
        <dbReference type="SAM" id="MobiDB-lite"/>
    </source>
</evidence>
<protein>
    <submittedName>
        <fullName evidence="7">Protoporphyrin uptake protein 1</fullName>
    </submittedName>
</protein>
<feature type="transmembrane region" description="Helical" evidence="6">
    <location>
        <begin position="246"/>
        <end position="266"/>
    </location>
</feature>
<evidence type="ECO:0000313" key="8">
    <source>
        <dbReference type="Proteomes" id="UP000038010"/>
    </source>
</evidence>
<evidence type="ECO:0000256" key="3">
    <source>
        <dbReference type="ARBA" id="ARBA00022989"/>
    </source>
</evidence>
<evidence type="ECO:0000256" key="6">
    <source>
        <dbReference type="SAM" id="Phobius"/>
    </source>
</evidence>
<feature type="compositionally biased region" description="Basic and acidic residues" evidence="5">
    <location>
        <begin position="317"/>
        <end position="326"/>
    </location>
</feature>